<dbReference type="STRING" id="945553.A0A0D2Q841"/>
<accession>A0A0D2Q841</accession>
<evidence type="ECO:0000313" key="4">
    <source>
        <dbReference type="EMBL" id="KJA27900.1"/>
    </source>
</evidence>
<feature type="transmembrane region" description="Helical" evidence="2">
    <location>
        <begin position="67"/>
        <end position="86"/>
    </location>
</feature>
<proteinExistence type="predicted"/>
<keyword evidence="5" id="KW-1185">Reference proteome</keyword>
<evidence type="ECO:0000313" key="5">
    <source>
        <dbReference type="Proteomes" id="UP000054270"/>
    </source>
</evidence>
<reference evidence="5" key="1">
    <citation type="submission" date="2014-04" db="EMBL/GenBank/DDBJ databases">
        <title>Evolutionary Origins and Diversification of the Mycorrhizal Mutualists.</title>
        <authorList>
            <consortium name="DOE Joint Genome Institute"/>
            <consortium name="Mycorrhizal Genomics Consortium"/>
            <person name="Kohler A."/>
            <person name="Kuo A."/>
            <person name="Nagy L.G."/>
            <person name="Floudas D."/>
            <person name="Copeland A."/>
            <person name="Barry K.W."/>
            <person name="Cichocki N."/>
            <person name="Veneault-Fourrey C."/>
            <person name="LaButti K."/>
            <person name="Lindquist E.A."/>
            <person name="Lipzen A."/>
            <person name="Lundell T."/>
            <person name="Morin E."/>
            <person name="Murat C."/>
            <person name="Riley R."/>
            <person name="Ohm R."/>
            <person name="Sun H."/>
            <person name="Tunlid A."/>
            <person name="Henrissat B."/>
            <person name="Grigoriev I.V."/>
            <person name="Hibbett D.S."/>
            <person name="Martin F."/>
        </authorList>
    </citation>
    <scope>NUCLEOTIDE SEQUENCE [LARGE SCALE GENOMIC DNA]</scope>
    <source>
        <strain evidence="5">FD-334 SS-4</strain>
    </source>
</reference>
<name>A0A0D2Q841_HYPSF</name>
<feature type="transmembrane region" description="Helical" evidence="2">
    <location>
        <begin position="140"/>
        <end position="159"/>
    </location>
</feature>
<dbReference type="Proteomes" id="UP000054270">
    <property type="component" value="Unassembled WGS sequence"/>
</dbReference>
<sequence length="336" mass="37434">MSPLLGHRQTDGQPLFSPFSSKDVAAGAQAVNRSSVAALAFLVWDILITTDDEIKYIWPRSWTYTKFVYFFVRYVPMLVQIPLLLVGSELSPHFHFTPHDCFAWGVYQGVAAAVVVVVVDSILILRVHALYHGNIMMPRVLAFFYALEITGLAVGLGLALPGITYDNVCVVKGVPGTLIIYGAASVLFQFLLFGLTLHKFIQAARSGWGDVPLILLLVRDGTWAFFLLFFIYVAQLSLYALKNHAFSGVFYSWLLTAFSFSGYRILINLSRFGERTNPRSVQRHSTRRTDTNIQFTTNIRSAGRSTDQSESYELSSSSRGGRTFDTSQISTLSLGK</sequence>
<dbReference type="OMA" id="MYLIARY"/>
<feature type="transmembrane region" description="Helical" evidence="2">
    <location>
        <begin position="179"/>
        <end position="201"/>
    </location>
</feature>
<feature type="transmembrane region" description="Helical" evidence="2">
    <location>
        <begin position="106"/>
        <end position="128"/>
    </location>
</feature>
<evidence type="ECO:0000256" key="2">
    <source>
        <dbReference type="SAM" id="Phobius"/>
    </source>
</evidence>
<evidence type="ECO:0000259" key="3">
    <source>
        <dbReference type="Pfam" id="PF20151"/>
    </source>
</evidence>
<feature type="compositionally biased region" description="Polar residues" evidence="1">
    <location>
        <begin position="324"/>
        <end position="336"/>
    </location>
</feature>
<feature type="transmembrane region" description="Helical" evidence="2">
    <location>
        <begin position="245"/>
        <end position="266"/>
    </location>
</feature>
<feature type="region of interest" description="Disordered" evidence="1">
    <location>
        <begin position="302"/>
        <end position="336"/>
    </location>
</feature>
<protein>
    <recommendedName>
        <fullName evidence="3">DUF6533 domain-containing protein</fullName>
    </recommendedName>
</protein>
<feature type="compositionally biased region" description="Low complexity" evidence="1">
    <location>
        <begin position="309"/>
        <end position="318"/>
    </location>
</feature>
<keyword evidence="2" id="KW-1133">Transmembrane helix</keyword>
<dbReference type="Pfam" id="PF20151">
    <property type="entry name" value="DUF6533"/>
    <property type="match status" value="1"/>
</dbReference>
<keyword evidence="2" id="KW-0812">Transmembrane</keyword>
<feature type="domain" description="DUF6533" evidence="3">
    <location>
        <begin position="35"/>
        <end position="78"/>
    </location>
</feature>
<dbReference type="OrthoDB" id="2637653at2759"/>
<organism evidence="4 5">
    <name type="scientific">Hypholoma sublateritium (strain FD-334 SS-4)</name>
    <dbReference type="NCBI Taxonomy" id="945553"/>
    <lineage>
        <taxon>Eukaryota</taxon>
        <taxon>Fungi</taxon>
        <taxon>Dikarya</taxon>
        <taxon>Basidiomycota</taxon>
        <taxon>Agaricomycotina</taxon>
        <taxon>Agaricomycetes</taxon>
        <taxon>Agaricomycetidae</taxon>
        <taxon>Agaricales</taxon>
        <taxon>Agaricineae</taxon>
        <taxon>Strophariaceae</taxon>
        <taxon>Hypholoma</taxon>
    </lineage>
</organism>
<keyword evidence="2" id="KW-0472">Membrane</keyword>
<gene>
    <name evidence="4" type="ORF">HYPSUDRAFT_884936</name>
</gene>
<dbReference type="EMBL" id="KN817523">
    <property type="protein sequence ID" value="KJA27900.1"/>
    <property type="molecule type" value="Genomic_DNA"/>
</dbReference>
<evidence type="ECO:0000256" key="1">
    <source>
        <dbReference type="SAM" id="MobiDB-lite"/>
    </source>
</evidence>
<dbReference type="AlphaFoldDB" id="A0A0D2Q841"/>
<feature type="transmembrane region" description="Helical" evidence="2">
    <location>
        <begin position="213"/>
        <end position="233"/>
    </location>
</feature>
<dbReference type="InterPro" id="IPR045340">
    <property type="entry name" value="DUF6533"/>
</dbReference>